<reference evidence="8 9" key="1">
    <citation type="submission" date="2020-08" db="EMBL/GenBank/DDBJ databases">
        <title>Genomic Encyclopedia of Type Strains, Phase IV (KMG-IV): sequencing the most valuable type-strain genomes for metagenomic binning, comparative biology and taxonomic classification.</title>
        <authorList>
            <person name="Goeker M."/>
        </authorList>
    </citation>
    <scope>NUCLEOTIDE SEQUENCE [LARGE SCALE GENOMIC DNA]</scope>
    <source>
        <strain evidence="8 9">DSM 103526</strain>
    </source>
</reference>
<feature type="transmembrane region" description="Helical" evidence="6">
    <location>
        <begin position="230"/>
        <end position="251"/>
    </location>
</feature>
<comment type="caution">
    <text evidence="8">The sequence shown here is derived from an EMBL/GenBank/DDBJ whole genome shotgun (WGS) entry which is preliminary data.</text>
</comment>
<evidence type="ECO:0000313" key="8">
    <source>
        <dbReference type="EMBL" id="MBB6214480.1"/>
    </source>
</evidence>
<evidence type="ECO:0000256" key="1">
    <source>
        <dbReference type="ARBA" id="ARBA00004651"/>
    </source>
</evidence>
<evidence type="ECO:0000256" key="3">
    <source>
        <dbReference type="ARBA" id="ARBA00022692"/>
    </source>
</evidence>
<feature type="transmembrane region" description="Helical" evidence="6">
    <location>
        <begin position="317"/>
        <end position="336"/>
    </location>
</feature>
<name>A0A841KQV9_9FIRM</name>
<dbReference type="EMBL" id="JACHEN010000002">
    <property type="protein sequence ID" value="MBB6214480.1"/>
    <property type="molecule type" value="Genomic_DNA"/>
</dbReference>
<dbReference type="InterPro" id="IPR011701">
    <property type="entry name" value="MFS"/>
</dbReference>
<feature type="transmembrane region" description="Helical" evidence="6">
    <location>
        <begin position="293"/>
        <end position="311"/>
    </location>
</feature>
<feature type="transmembrane region" description="Helical" evidence="6">
    <location>
        <begin position="17"/>
        <end position="36"/>
    </location>
</feature>
<feature type="transmembrane region" description="Helical" evidence="6">
    <location>
        <begin position="56"/>
        <end position="76"/>
    </location>
</feature>
<dbReference type="InterPro" id="IPR036259">
    <property type="entry name" value="MFS_trans_sf"/>
</dbReference>
<feature type="transmembrane region" description="Helical" evidence="6">
    <location>
        <begin position="356"/>
        <end position="376"/>
    </location>
</feature>
<keyword evidence="4 6" id="KW-1133">Transmembrane helix</keyword>
<dbReference type="Pfam" id="PF07690">
    <property type="entry name" value="MFS_1"/>
    <property type="match status" value="1"/>
</dbReference>
<evidence type="ECO:0000256" key="2">
    <source>
        <dbReference type="ARBA" id="ARBA00022448"/>
    </source>
</evidence>
<organism evidence="8 9">
    <name type="scientific">Anaerosolibacter carboniphilus</name>
    <dbReference type="NCBI Taxonomy" id="1417629"/>
    <lineage>
        <taxon>Bacteria</taxon>
        <taxon>Bacillati</taxon>
        <taxon>Bacillota</taxon>
        <taxon>Clostridia</taxon>
        <taxon>Peptostreptococcales</taxon>
        <taxon>Thermotaleaceae</taxon>
        <taxon>Anaerosolibacter</taxon>
    </lineage>
</organism>
<feature type="domain" description="Major facilitator superfamily (MFS) profile" evidence="7">
    <location>
        <begin position="15"/>
        <end position="408"/>
    </location>
</feature>
<dbReference type="InterPro" id="IPR020846">
    <property type="entry name" value="MFS_dom"/>
</dbReference>
<feature type="transmembrane region" description="Helical" evidence="6">
    <location>
        <begin position="105"/>
        <end position="128"/>
    </location>
</feature>
<keyword evidence="5 6" id="KW-0472">Membrane</keyword>
<feature type="transmembrane region" description="Helical" evidence="6">
    <location>
        <begin position="140"/>
        <end position="161"/>
    </location>
</feature>
<sequence length="414" mass="45236">MNQGLSKSNPIKHPQRWMFVFGGIIIMMCLGTVYSWSTFRLHIEKIFNAGATLSGLPYMTSLAFYAFFMFLIGKYLDRYTPRQVISAGAFLVALGWILSAYAPNIYILTITYGVIIGTGVGIAYGVPMTVVARWFPEKKGLAVGLVLIGFGLSPLITAPLAGNLIEAYGVMKTFLILGISFGIIIPIASCPLKYPTDADNKYLETASTGKEDIHDMDTAKMVKSAGFKALYFNFLIGAMIGLMLVGMTSNVGVEFMKIPQKTVALFIPLFAVFNGIGRPIFGWLTDKISSKKAMLISYGLIIIGAVLILTANKGNLFLFSISFSIFWFNLGGWLAIAPNSTMIMFGTKHYSQNYGVVFTAYGVGAIIGVLASGMLMDVLQDYRIIFYFVITLCSVGILLSRKIIKADSTEGRSL</sequence>
<feature type="transmembrane region" description="Helical" evidence="6">
    <location>
        <begin position="263"/>
        <end position="281"/>
    </location>
</feature>
<dbReference type="Proteomes" id="UP000579281">
    <property type="component" value="Unassembled WGS sequence"/>
</dbReference>
<evidence type="ECO:0000256" key="4">
    <source>
        <dbReference type="ARBA" id="ARBA00022989"/>
    </source>
</evidence>
<accession>A0A841KQV9</accession>
<feature type="transmembrane region" description="Helical" evidence="6">
    <location>
        <begin position="83"/>
        <end position="99"/>
    </location>
</feature>
<dbReference type="PANTHER" id="PTHR43385">
    <property type="entry name" value="RIBOFLAVIN TRANSPORTER RIBJ"/>
    <property type="match status" value="1"/>
</dbReference>
<feature type="transmembrane region" description="Helical" evidence="6">
    <location>
        <begin position="382"/>
        <end position="399"/>
    </location>
</feature>
<proteinExistence type="predicted"/>
<keyword evidence="2" id="KW-0813">Transport</keyword>
<dbReference type="GO" id="GO:0022857">
    <property type="term" value="F:transmembrane transporter activity"/>
    <property type="evidence" value="ECO:0007669"/>
    <property type="project" value="InterPro"/>
</dbReference>
<dbReference type="RefSeq" id="WP_184307951.1">
    <property type="nucleotide sequence ID" value="NZ_JACHEN010000002.1"/>
</dbReference>
<keyword evidence="3 6" id="KW-0812">Transmembrane</keyword>
<dbReference type="Gene3D" id="1.20.1250.20">
    <property type="entry name" value="MFS general substrate transporter like domains"/>
    <property type="match status" value="2"/>
</dbReference>
<evidence type="ECO:0000313" key="9">
    <source>
        <dbReference type="Proteomes" id="UP000579281"/>
    </source>
</evidence>
<keyword evidence="9" id="KW-1185">Reference proteome</keyword>
<dbReference type="AlphaFoldDB" id="A0A841KQV9"/>
<feature type="transmembrane region" description="Helical" evidence="6">
    <location>
        <begin position="173"/>
        <end position="192"/>
    </location>
</feature>
<comment type="subcellular location">
    <subcellularLocation>
        <location evidence="1">Cell membrane</location>
        <topology evidence="1">Multi-pass membrane protein</topology>
    </subcellularLocation>
</comment>
<dbReference type="CDD" id="cd17353">
    <property type="entry name" value="MFS_OFA_like"/>
    <property type="match status" value="1"/>
</dbReference>
<dbReference type="PROSITE" id="PS50850">
    <property type="entry name" value="MFS"/>
    <property type="match status" value="1"/>
</dbReference>
<evidence type="ECO:0000256" key="6">
    <source>
        <dbReference type="SAM" id="Phobius"/>
    </source>
</evidence>
<dbReference type="InterPro" id="IPR052983">
    <property type="entry name" value="MFS_Riboflavin_Transporter"/>
</dbReference>
<dbReference type="GO" id="GO:0005886">
    <property type="term" value="C:plasma membrane"/>
    <property type="evidence" value="ECO:0007669"/>
    <property type="project" value="UniProtKB-SubCell"/>
</dbReference>
<dbReference type="SUPFAM" id="SSF103473">
    <property type="entry name" value="MFS general substrate transporter"/>
    <property type="match status" value="1"/>
</dbReference>
<dbReference type="PANTHER" id="PTHR43385:SF1">
    <property type="entry name" value="RIBOFLAVIN TRANSPORTER RIBJ"/>
    <property type="match status" value="1"/>
</dbReference>
<gene>
    <name evidence="8" type="ORF">HNQ80_000560</name>
</gene>
<evidence type="ECO:0000256" key="5">
    <source>
        <dbReference type="ARBA" id="ARBA00023136"/>
    </source>
</evidence>
<evidence type="ECO:0000259" key="7">
    <source>
        <dbReference type="PROSITE" id="PS50850"/>
    </source>
</evidence>
<protein>
    <submittedName>
        <fullName evidence="8">MFS family permease</fullName>
    </submittedName>
</protein>